<evidence type="ECO:0000313" key="3">
    <source>
        <dbReference type="WBParaSite" id="PTRK_0000285400.1"/>
    </source>
</evidence>
<protein>
    <submittedName>
        <fullName evidence="3">Ribosomal_L7Ae domain-containing protein</fullName>
    </submittedName>
</protein>
<name>A0A0N4Z6P9_PARTI</name>
<sequence length="135" mass="15825">MCDHDQACYILLKRLKFLDNRQYNENPTKARAHPKFSIGVKEVKRKIMYKNIKAVLVANDINQEEFHEKTNIDFNLEELCKENNILFIKCLTKKVLAKIMKKTKIVSCIGILSIEGAEKEYDNLRSMFQISDIKK</sequence>
<dbReference type="AlphaFoldDB" id="A0A0N4Z6P9"/>
<dbReference type="InterPro" id="IPR004038">
    <property type="entry name" value="Ribosomal_eL8/eL30/eS12/Gad45"/>
</dbReference>
<evidence type="ECO:0000259" key="1">
    <source>
        <dbReference type="Pfam" id="PF01248"/>
    </source>
</evidence>
<evidence type="ECO:0000313" key="2">
    <source>
        <dbReference type="Proteomes" id="UP000038045"/>
    </source>
</evidence>
<dbReference type="WBParaSite" id="PTRK_0000285400.1">
    <property type="protein sequence ID" value="PTRK_0000285400.1"/>
    <property type="gene ID" value="PTRK_0000285400"/>
</dbReference>
<feature type="domain" description="Ribosomal protein eL8/eL30/eS12/Gadd45" evidence="1">
    <location>
        <begin position="24"/>
        <end position="117"/>
    </location>
</feature>
<organism evidence="2 3">
    <name type="scientific">Parastrongyloides trichosuri</name>
    <name type="common">Possum-specific nematode worm</name>
    <dbReference type="NCBI Taxonomy" id="131310"/>
    <lineage>
        <taxon>Eukaryota</taxon>
        <taxon>Metazoa</taxon>
        <taxon>Ecdysozoa</taxon>
        <taxon>Nematoda</taxon>
        <taxon>Chromadorea</taxon>
        <taxon>Rhabditida</taxon>
        <taxon>Tylenchina</taxon>
        <taxon>Panagrolaimomorpha</taxon>
        <taxon>Strongyloidoidea</taxon>
        <taxon>Strongyloididae</taxon>
        <taxon>Parastrongyloides</taxon>
    </lineage>
</organism>
<dbReference type="Pfam" id="PF01248">
    <property type="entry name" value="Ribosomal_L7Ae"/>
    <property type="match status" value="1"/>
</dbReference>
<dbReference type="InterPro" id="IPR029064">
    <property type="entry name" value="Ribosomal_eL30-like_sf"/>
</dbReference>
<dbReference type="SUPFAM" id="SSF55315">
    <property type="entry name" value="L30e-like"/>
    <property type="match status" value="1"/>
</dbReference>
<keyword evidence="2" id="KW-1185">Reference proteome</keyword>
<dbReference type="Gene3D" id="3.30.1330.30">
    <property type="match status" value="1"/>
</dbReference>
<dbReference type="Proteomes" id="UP000038045">
    <property type="component" value="Unplaced"/>
</dbReference>
<proteinExistence type="predicted"/>
<dbReference type="STRING" id="131310.A0A0N4Z6P9"/>
<accession>A0A0N4Z6P9</accession>
<reference evidence="3" key="1">
    <citation type="submission" date="2017-02" db="UniProtKB">
        <authorList>
            <consortium name="WormBaseParasite"/>
        </authorList>
    </citation>
    <scope>IDENTIFICATION</scope>
</reference>